<evidence type="ECO:0000256" key="1">
    <source>
        <dbReference type="SAM" id="MobiDB-lite"/>
    </source>
</evidence>
<dbReference type="Pfam" id="PF03372">
    <property type="entry name" value="Exo_endo_phos"/>
    <property type="match status" value="1"/>
</dbReference>
<evidence type="ECO:0000313" key="3">
    <source>
        <dbReference type="Proteomes" id="UP000085678"/>
    </source>
</evidence>
<reference evidence="4" key="1">
    <citation type="submission" date="2025-08" db="UniProtKB">
        <authorList>
            <consortium name="RefSeq"/>
        </authorList>
    </citation>
    <scope>IDENTIFICATION</scope>
    <source>
        <tissue evidence="4">Gonads</tissue>
    </source>
</reference>
<proteinExistence type="predicted"/>
<dbReference type="RefSeq" id="XP_023932185.1">
    <property type="nucleotide sequence ID" value="XM_024076417.1"/>
</dbReference>
<feature type="compositionally biased region" description="Low complexity" evidence="1">
    <location>
        <begin position="34"/>
        <end position="63"/>
    </location>
</feature>
<evidence type="ECO:0000259" key="2">
    <source>
        <dbReference type="Pfam" id="PF03372"/>
    </source>
</evidence>
<dbReference type="InterPro" id="IPR050410">
    <property type="entry name" value="CCR4/nocturin_mRNA_transcr"/>
</dbReference>
<dbReference type="GO" id="GO:0000175">
    <property type="term" value="F:3'-5'-RNA exonuclease activity"/>
    <property type="evidence" value="ECO:0007669"/>
    <property type="project" value="TreeGrafter"/>
</dbReference>
<dbReference type="PANTHER" id="PTHR12121">
    <property type="entry name" value="CARBON CATABOLITE REPRESSOR PROTEIN 4"/>
    <property type="match status" value="1"/>
</dbReference>
<keyword evidence="3" id="KW-1185">Reference proteome</keyword>
<evidence type="ECO:0000313" key="4">
    <source>
        <dbReference type="RefSeq" id="XP_023932185.1"/>
    </source>
</evidence>
<dbReference type="SUPFAM" id="SSF56219">
    <property type="entry name" value="DNase I-like"/>
    <property type="match status" value="1"/>
</dbReference>
<name>A0A2R2MPM3_LINAN</name>
<dbReference type="GeneID" id="106165931"/>
<organism evidence="3 4">
    <name type="scientific">Lingula anatina</name>
    <name type="common">Brachiopod</name>
    <name type="synonym">Lingula unguis</name>
    <dbReference type="NCBI Taxonomy" id="7574"/>
    <lineage>
        <taxon>Eukaryota</taxon>
        <taxon>Metazoa</taxon>
        <taxon>Spiralia</taxon>
        <taxon>Lophotrochozoa</taxon>
        <taxon>Brachiopoda</taxon>
        <taxon>Linguliformea</taxon>
        <taxon>Lingulata</taxon>
        <taxon>Lingulida</taxon>
        <taxon>Linguloidea</taxon>
        <taxon>Lingulidae</taxon>
        <taxon>Lingula</taxon>
    </lineage>
</organism>
<dbReference type="Gene3D" id="3.60.10.10">
    <property type="entry name" value="Endonuclease/exonuclease/phosphatase"/>
    <property type="match status" value="1"/>
</dbReference>
<accession>A0A2R2MPM3</accession>
<dbReference type="InterPro" id="IPR036691">
    <property type="entry name" value="Endo/exonu/phosph_ase_sf"/>
</dbReference>
<dbReference type="PANTHER" id="PTHR12121:SF98">
    <property type="entry name" value="ENDONUCLEASE_EXONUCLEASE_PHOSPHATASE DOMAIN-CONTAINING PROTEIN"/>
    <property type="match status" value="1"/>
</dbReference>
<feature type="region of interest" description="Disordered" evidence="1">
    <location>
        <begin position="1"/>
        <end position="108"/>
    </location>
</feature>
<feature type="domain" description="Endonuclease/exonuclease/phosphatase" evidence="2">
    <location>
        <begin position="225"/>
        <end position="533"/>
    </location>
</feature>
<feature type="compositionally biased region" description="Basic and acidic residues" evidence="1">
    <location>
        <begin position="19"/>
        <end position="31"/>
    </location>
</feature>
<dbReference type="Proteomes" id="UP000085678">
    <property type="component" value="Unplaced"/>
</dbReference>
<sequence length="543" mass="59812">MTPKKTSAAEATVVSTDVEMTRDETKVKSVEQEPPVVKVDKQPPVQKDQSGASAAPLSALSPSGHKRKWSYPEDDLGMSPPKKRREVADESSVPVTASAVQAAEHADKSADNELGEYEVIQMSDVPAADSQEVAAAVPKLSQPGVESMETEEAPVNFTSSQGASASVVLPPVNQTVQKQPLSQPAMINGNNSNESTVDPLLNRNFIPNPHLQGPVDSSKKFSIVSYNILAECHRKRGDYSFTPEEYLDISYRHKRMMEELKYLDGDVLCLQEVDPDYYRDILSKELRSLGYEGVFKKRNSPHYNEGEATFWRTSRFTLVDNTPLLLQDILHKDVDALEQSDADKAAIRKYLEGPIVMLITRLRCCTTGTVLTVGNVHVIWGKLKLTDIQCMQAAAAVREVVNKAGGAHNPHIVCGDFNSFPDSCAYQLLQDGYLSDNSINQLQEVTNVELSDNSKAALVNLLWKGFQHTSPHLKSAYATVQGQEPLLSSSNNLFTLCVDYIWGSVNDQLKLTGVTEVAKIDHHIPTVIFPSDHISLQTEFAFA</sequence>
<dbReference type="OrthoDB" id="10253982at2759"/>
<gene>
    <name evidence="4" type="primary">LOC106165931</name>
</gene>
<protein>
    <submittedName>
        <fullName evidence="4">Glucose-repressible alcohol dehydrogenase transcriptional effector isoform X2</fullName>
    </submittedName>
</protein>
<dbReference type="AlphaFoldDB" id="A0A2R2MPM3"/>
<dbReference type="InterPro" id="IPR005135">
    <property type="entry name" value="Endo/exonuclease/phosphatase"/>
</dbReference>